<dbReference type="PANTHER" id="PTHR11647">
    <property type="entry name" value="HYDRANTOINASE/DIHYDROPYRIMIDINASE FAMILY MEMBER"/>
    <property type="match status" value="1"/>
</dbReference>
<dbReference type="RefSeq" id="WP_379881255.1">
    <property type="nucleotide sequence ID" value="NZ_JBHPON010000003.1"/>
</dbReference>
<dbReference type="Gene3D" id="2.30.40.10">
    <property type="entry name" value="Urease, subunit C, domain 1"/>
    <property type="match status" value="1"/>
</dbReference>
<name>A0ABW1KZL9_9PROT</name>
<accession>A0ABW1KZL9</accession>
<comment type="caution">
    <text evidence="3">The sequence shown here is derived from an EMBL/GenBank/DDBJ whole genome shotgun (WGS) entry which is preliminary data.</text>
</comment>
<proteinExistence type="predicted"/>
<dbReference type="SUPFAM" id="SSF51338">
    <property type="entry name" value="Composite domain of metallo-dependent hydrolases"/>
    <property type="match status" value="1"/>
</dbReference>
<dbReference type="InterPro" id="IPR011059">
    <property type="entry name" value="Metal-dep_hydrolase_composite"/>
</dbReference>
<dbReference type="Gene3D" id="3.30.1490.130">
    <property type="entry name" value="D-aminoacylase. Domain 3"/>
    <property type="match status" value="1"/>
</dbReference>
<keyword evidence="4" id="KW-1185">Reference proteome</keyword>
<dbReference type="SUPFAM" id="SSF51556">
    <property type="entry name" value="Metallo-dependent hydrolases"/>
    <property type="match status" value="1"/>
</dbReference>
<protein>
    <submittedName>
        <fullName evidence="3">Amidohydrolase family protein</fullName>
    </submittedName>
</protein>
<sequence length="518" mass="55372">MRKFFTVSLALAAMAGLTPVTSAKDANFDLVILNGRVIDPETGLDAPRNVGVRDGKIAAVTKKRINGARNIDADGLVVAPGFIDLHAHGQSIPAGRVQALDGVTTALELEAGVLPISDFYDAAAKEGRAINYGASVGWAHARISAFVGEEPRSDIYWFEQHMSDPEWQYELANSEQLDAIMAQVQKGLDEGGLGIGVLLGYAPSSGRKEYYALHELAARKGVPTFTHARFLSNAEPDSSFEGYEEMIAVSASTGAHMHICHLNSISLRDIEIIRPMIENAQANGVNITVEAYPYGAGATSIGAAMFRGDNWQARMGDIKKSDFTVDGTPLSDAEFDRLQAEAPGTSIVVHFIHPEERPEDAKLLSQSVLFPGGAIASDGGDWALNGEMVAADAWPLPAEAESHPRSAGTFSKFLRVYVRETQSIGLSDAIAKMSLIPAQILEDSVPQMRGKGRLQEGADADIIVFDPATVSDRATFAEPAQTSQGFAYVIVGGTPLVSDGILDTTVLPGKPIRRTVKQ</sequence>
<keyword evidence="1" id="KW-0732">Signal</keyword>
<dbReference type="PANTHER" id="PTHR11647:SF1">
    <property type="entry name" value="COLLAPSIN RESPONSE MEDIATOR PROTEIN"/>
    <property type="match status" value="1"/>
</dbReference>
<gene>
    <name evidence="3" type="ORF">ACFMB1_17460</name>
</gene>
<organism evidence="3 4">
    <name type="scientific">Hyphococcus aureus</name>
    <dbReference type="NCBI Taxonomy" id="2666033"/>
    <lineage>
        <taxon>Bacteria</taxon>
        <taxon>Pseudomonadati</taxon>
        <taxon>Pseudomonadota</taxon>
        <taxon>Alphaproteobacteria</taxon>
        <taxon>Parvularculales</taxon>
        <taxon>Parvularculaceae</taxon>
        <taxon>Hyphococcus</taxon>
    </lineage>
</organism>
<dbReference type="InterPro" id="IPR032466">
    <property type="entry name" value="Metal_Hydrolase"/>
</dbReference>
<reference evidence="3 4" key="1">
    <citation type="submission" date="2024-09" db="EMBL/GenBank/DDBJ databases">
        <authorList>
            <person name="Zhang Z.-H."/>
        </authorList>
    </citation>
    <scope>NUCLEOTIDE SEQUENCE [LARGE SCALE GENOMIC DNA]</scope>
    <source>
        <strain evidence="3 4">HHTR114</strain>
    </source>
</reference>
<evidence type="ECO:0000259" key="2">
    <source>
        <dbReference type="Pfam" id="PF07969"/>
    </source>
</evidence>
<evidence type="ECO:0000256" key="1">
    <source>
        <dbReference type="SAM" id="SignalP"/>
    </source>
</evidence>
<dbReference type="EMBL" id="JBHPON010000003">
    <property type="protein sequence ID" value="MFC6037349.1"/>
    <property type="molecule type" value="Genomic_DNA"/>
</dbReference>
<dbReference type="NCBIfam" id="NF006560">
    <property type="entry name" value="PRK09061.1"/>
    <property type="match status" value="1"/>
</dbReference>
<feature type="domain" description="Amidohydrolase 3" evidence="2">
    <location>
        <begin position="71"/>
        <end position="262"/>
    </location>
</feature>
<dbReference type="Gene3D" id="3.20.20.140">
    <property type="entry name" value="Metal-dependent hydrolases"/>
    <property type="match status" value="1"/>
</dbReference>
<dbReference type="InterPro" id="IPR013108">
    <property type="entry name" value="Amidohydro_3"/>
</dbReference>
<feature type="signal peptide" evidence="1">
    <location>
        <begin position="1"/>
        <end position="23"/>
    </location>
</feature>
<dbReference type="InterPro" id="IPR023100">
    <property type="entry name" value="D-aminoacylase_insert_dom_sf"/>
</dbReference>
<feature type="chain" id="PRO_5047265147" evidence="1">
    <location>
        <begin position="24"/>
        <end position="518"/>
    </location>
</feature>
<dbReference type="Proteomes" id="UP001596116">
    <property type="component" value="Unassembled WGS sequence"/>
</dbReference>
<evidence type="ECO:0000313" key="3">
    <source>
        <dbReference type="EMBL" id="MFC6037349.1"/>
    </source>
</evidence>
<dbReference type="Pfam" id="PF07969">
    <property type="entry name" value="Amidohydro_3"/>
    <property type="match status" value="1"/>
</dbReference>
<evidence type="ECO:0000313" key="4">
    <source>
        <dbReference type="Proteomes" id="UP001596116"/>
    </source>
</evidence>
<dbReference type="InterPro" id="IPR050378">
    <property type="entry name" value="Metallo-dep_Hydrolases_sf"/>
</dbReference>